<evidence type="ECO:0000313" key="13">
    <source>
        <dbReference type="EMBL" id="AES58877.2"/>
    </source>
</evidence>
<keyword evidence="6" id="KW-0833">Ubl conjugation pathway</keyword>
<dbReference type="SUPFAM" id="SSF56112">
    <property type="entry name" value="Protein kinase-like (PK-like)"/>
    <property type="match status" value="1"/>
</dbReference>
<dbReference type="InterPro" id="IPR006016">
    <property type="entry name" value="UspA"/>
</dbReference>
<evidence type="ECO:0000259" key="12">
    <source>
        <dbReference type="PROSITE" id="PS50011"/>
    </source>
</evidence>
<evidence type="ECO:0000256" key="9">
    <source>
        <dbReference type="ARBA" id="ARBA00048679"/>
    </source>
</evidence>
<dbReference type="InterPro" id="IPR008271">
    <property type="entry name" value="Ser/Thr_kinase_AS"/>
</dbReference>
<sequence length="771" mass="86383">MWLQKNQWDRKDGVNGIVAVAIDTDKGSQNALKWAVDHLTTKGSTIVLIHVKVKQAPPSSNSTPRMNSILEQGSVVGKEPDEQTKEIFRPYRVFCARKDVHCKDVVVEHGDVCKALIEYTSQSAIEHLVLGCSNKNGFLKRFKVVDIPATISKGAPDFCTVYVVGKGKIQSMRSASRAAPSFSPLQSQLSHSSPKSEQPEPRVPVVTKAPERKSFEGQTRRSQDGMESFRSPFTRRRPNDRSYGELSMPEGDISFVSSGGRPSTDRLFPSVYNHNCNPDQSSFSNPRLSYSSDTDGNYSFESNNYGRRSIDIGTPDHSSFSFDSDGFSSSASNVDDVEAEMRRLKLELKQTMEMYSTACKEALTAQQKAVELQRWKLEEERRLEEARMAEESALAVAEMEKAKSKAAIEAAEAQRRIAELEAQKRISAEMKALRESEEKRKVVDSWTNQDVRYRRYAIEEIEAATSFFTDSLKIGEGGYGPVYKCLLDHTPVAVKVLRPDAQQGRSQFQREVEVLSCIRHPNMVLLLGACPEYGCLVYEHMANGSLDDCLFCRGNTHPLPWQLRFKIAAEIGTGLLFLHQTKPEPLVHRDLKPANILLDRNYVAKISDVGLARLVPPSVADNVTQYRMTSAAGTFCYIDPEYQQTGMLGVKSDIYSLGDNFLANFDTIEKGTFSEMLDPRLTDWPVEEAMGFAQMAIRCAELRRKDRPDLGKEIMPELNRLRELAENNDHHYMFSGFTSPSTQSQVSLQMDGSSSSLPYSENSTRNVSSPL</sequence>
<dbReference type="GO" id="GO:0016787">
    <property type="term" value="F:hydrolase activity"/>
    <property type="evidence" value="ECO:0007669"/>
    <property type="project" value="UniProtKB-KW"/>
</dbReference>
<feature type="region of interest" description="Disordered" evidence="11">
    <location>
        <begin position="743"/>
        <end position="771"/>
    </location>
</feature>
<comment type="catalytic activity">
    <reaction evidence="9">
        <text>L-seryl-[protein] + ATP = O-phospho-L-seryl-[protein] + ADP + H(+)</text>
        <dbReference type="Rhea" id="RHEA:17989"/>
        <dbReference type="Rhea" id="RHEA-COMP:9863"/>
        <dbReference type="Rhea" id="RHEA-COMP:11604"/>
        <dbReference type="ChEBI" id="CHEBI:15378"/>
        <dbReference type="ChEBI" id="CHEBI:29999"/>
        <dbReference type="ChEBI" id="CHEBI:30616"/>
        <dbReference type="ChEBI" id="CHEBI:83421"/>
        <dbReference type="ChEBI" id="CHEBI:456216"/>
        <dbReference type="EC" id="2.7.11.1"/>
    </reaction>
</comment>
<dbReference type="Pfam" id="PF00582">
    <property type="entry name" value="Usp"/>
    <property type="match status" value="1"/>
</dbReference>
<keyword evidence="13" id="KW-0378">Hydrolase</keyword>
<dbReference type="PROSITE" id="PS00108">
    <property type="entry name" value="PROTEIN_KINASE_ST"/>
    <property type="match status" value="1"/>
</dbReference>
<accession>A0A0C3UIE1</accession>
<reference evidence="13 15" key="1">
    <citation type="journal article" date="2011" name="Nature">
        <title>The Medicago genome provides insight into the evolution of rhizobial symbioses.</title>
        <authorList>
            <person name="Young N.D."/>
            <person name="Debelle F."/>
            <person name="Oldroyd G.E."/>
            <person name="Geurts R."/>
            <person name="Cannon S.B."/>
            <person name="Udvardi M.K."/>
            <person name="Benedito V.A."/>
            <person name="Mayer K.F."/>
            <person name="Gouzy J."/>
            <person name="Schoof H."/>
            <person name="Van de Peer Y."/>
            <person name="Proost S."/>
            <person name="Cook D.R."/>
            <person name="Meyers B.C."/>
            <person name="Spannagl M."/>
            <person name="Cheung F."/>
            <person name="De Mita S."/>
            <person name="Krishnakumar V."/>
            <person name="Gundlach H."/>
            <person name="Zhou S."/>
            <person name="Mudge J."/>
            <person name="Bharti A.K."/>
            <person name="Murray J.D."/>
            <person name="Naoumkina M.A."/>
            <person name="Rosen B."/>
            <person name="Silverstein K.A."/>
            <person name="Tang H."/>
            <person name="Rombauts S."/>
            <person name="Zhao P.X."/>
            <person name="Zhou P."/>
            <person name="Barbe V."/>
            <person name="Bardou P."/>
            <person name="Bechner M."/>
            <person name="Bellec A."/>
            <person name="Berger A."/>
            <person name="Berges H."/>
            <person name="Bidwell S."/>
            <person name="Bisseling T."/>
            <person name="Choisne N."/>
            <person name="Couloux A."/>
            <person name="Denny R."/>
            <person name="Deshpande S."/>
            <person name="Dai X."/>
            <person name="Doyle J.J."/>
            <person name="Dudez A.M."/>
            <person name="Farmer A.D."/>
            <person name="Fouteau S."/>
            <person name="Franken C."/>
            <person name="Gibelin C."/>
            <person name="Gish J."/>
            <person name="Goldstein S."/>
            <person name="Gonzalez A.J."/>
            <person name="Green P.J."/>
            <person name="Hallab A."/>
            <person name="Hartog M."/>
            <person name="Hua A."/>
            <person name="Humphray S.J."/>
            <person name="Jeong D.H."/>
            <person name="Jing Y."/>
            <person name="Jocker A."/>
            <person name="Kenton S.M."/>
            <person name="Kim D.J."/>
            <person name="Klee K."/>
            <person name="Lai H."/>
            <person name="Lang C."/>
            <person name="Lin S."/>
            <person name="Macmil S.L."/>
            <person name="Magdelenat G."/>
            <person name="Matthews L."/>
            <person name="McCorrison J."/>
            <person name="Monaghan E.L."/>
            <person name="Mun J.H."/>
            <person name="Najar F.Z."/>
            <person name="Nicholson C."/>
            <person name="Noirot C."/>
            <person name="O'Bleness M."/>
            <person name="Paule C.R."/>
            <person name="Poulain J."/>
            <person name="Prion F."/>
            <person name="Qin B."/>
            <person name="Qu C."/>
            <person name="Retzel E.F."/>
            <person name="Riddle C."/>
            <person name="Sallet E."/>
            <person name="Samain S."/>
            <person name="Samson N."/>
            <person name="Sanders I."/>
            <person name="Saurat O."/>
            <person name="Scarpelli C."/>
            <person name="Schiex T."/>
            <person name="Segurens B."/>
            <person name="Severin A.J."/>
            <person name="Sherrier D.J."/>
            <person name="Shi R."/>
            <person name="Sims S."/>
            <person name="Singer S.R."/>
            <person name="Sinharoy S."/>
            <person name="Sterck L."/>
            <person name="Viollet A."/>
            <person name="Wang B.B."/>
            <person name="Wang K."/>
            <person name="Wang M."/>
            <person name="Wang X."/>
            <person name="Warfsmann J."/>
            <person name="Weissenbach J."/>
            <person name="White D.D."/>
            <person name="White J.D."/>
            <person name="Wiley G.B."/>
            <person name="Wincker P."/>
            <person name="Xing Y."/>
            <person name="Yang L."/>
            <person name="Yao Z."/>
            <person name="Ying F."/>
            <person name="Zhai J."/>
            <person name="Zhou L."/>
            <person name="Zuber A."/>
            <person name="Denarie J."/>
            <person name="Dixon R.A."/>
            <person name="May G.D."/>
            <person name="Schwartz D.C."/>
            <person name="Rogers J."/>
            <person name="Quetier F."/>
            <person name="Town C.D."/>
            <person name="Roe B.A."/>
        </authorList>
    </citation>
    <scope>NUCLEOTIDE SEQUENCE [LARGE SCALE GENOMIC DNA]</scope>
    <source>
        <strain evidence="13">A17</strain>
        <strain evidence="14 15">cv. Jemalong A17</strain>
    </source>
</reference>
<keyword evidence="5 13" id="KW-0418">Kinase</keyword>
<keyword evidence="7" id="KW-0067">ATP-binding</keyword>
<comment type="catalytic activity">
    <reaction evidence="1">
        <text>S-ubiquitinyl-[E2 ubiquitin-conjugating enzyme]-L-cysteine + [acceptor protein]-L-lysine = [E2 ubiquitin-conjugating enzyme]-L-cysteine + N(6)-ubiquitinyl-[acceptor protein]-L-lysine.</text>
        <dbReference type="EC" id="2.3.2.27"/>
    </reaction>
</comment>
<organism evidence="13 15">
    <name type="scientific">Medicago truncatula</name>
    <name type="common">Barrel medic</name>
    <name type="synonym">Medicago tribuloides</name>
    <dbReference type="NCBI Taxonomy" id="3880"/>
    <lineage>
        <taxon>Eukaryota</taxon>
        <taxon>Viridiplantae</taxon>
        <taxon>Streptophyta</taxon>
        <taxon>Embryophyta</taxon>
        <taxon>Tracheophyta</taxon>
        <taxon>Spermatophyta</taxon>
        <taxon>Magnoliopsida</taxon>
        <taxon>eudicotyledons</taxon>
        <taxon>Gunneridae</taxon>
        <taxon>Pentapetalae</taxon>
        <taxon>rosids</taxon>
        <taxon>fabids</taxon>
        <taxon>Fabales</taxon>
        <taxon>Fabaceae</taxon>
        <taxon>Papilionoideae</taxon>
        <taxon>50 kb inversion clade</taxon>
        <taxon>NPAAA clade</taxon>
        <taxon>Hologalegina</taxon>
        <taxon>IRL clade</taxon>
        <taxon>Trifolieae</taxon>
        <taxon>Medicago</taxon>
    </lineage>
</organism>
<keyword evidence="10" id="KW-0175">Coiled coil</keyword>
<evidence type="ECO:0000256" key="11">
    <source>
        <dbReference type="SAM" id="MobiDB-lite"/>
    </source>
</evidence>
<keyword evidence="15" id="KW-1185">Reference proteome</keyword>
<evidence type="ECO:0000313" key="14">
    <source>
        <dbReference type="EnsemblPlants" id="AES58877"/>
    </source>
</evidence>
<feature type="compositionally biased region" description="Basic and acidic residues" evidence="11">
    <location>
        <begin position="209"/>
        <end position="224"/>
    </location>
</feature>
<dbReference type="CDD" id="cd01989">
    <property type="entry name" value="USP_STK_Ubox_N"/>
    <property type="match status" value="1"/>
</dbReference>
<dbReference type="InterPro" id="IPR014729">
    <property type="entry name" value="Rossmann-like_a/b/a_fold"/>
</dbReference>
<dbReference type="EMBL" id="CM001217">
    <property type="protein sequence ID" value="AES58877.2"/>
    <property type="molecule type" value="Genomic_DNA"/>
</dbReference>
<evidence type="ECO:0000256" key="6">
    <source>
        <dbReference type="ARBA" id="ARBA00022786"/>
    </source>
</evidence>
<dbReference type="GO" id="GO:0004674">
    <property type="term" value="F:protein serine/threonine kinase activity"/>
    <property type="evidence" value="ECO:0007669"/>
    <property type="project" value="UniProtKB-KW"/>
</dbReference>
<dbReference type="InterPro" id="IPR051348">
    <property type="entry name" value="U-box_ubiquitin_ligases"/>
</dbReference>
<dbReference type="EnsemblPlants" id="AES58877">
    <property type="protein sequence ID" value="AES58877"/>
    <property type="gene ID" value="MTR_1g009310"/>
</dbReference>
<dbReference type="HOGENOM" id="CLU_000288_153_3_1"/>
<feature type="region of interest" description="Disordered" evidence="11">
    <location>
        <begin position="175"/>
        <end position="261"/>
    </location>
</feature>
<dbReference type="InterPro" id="IPR000719">
    <property type="entry name" value="Prot_kinase_dom"/>
</dbReference>
<evidence type="ECO:0000256" key="4">
    <source>
        <dbReference type="ARBA" id="ARBA00022741"/>
    </source>
</evidence>
<feature type="compositionally biased region" description="Low complexity" evidence="11">
    <location>
        <begin position="175"/>
        <end position="196"/>
    </location>
</feature>
<proteinExistence type="predicted"/>
<keyword evidence="4" id="KW-0547">Nucleotide-binding</keyword>
<gene>
    <name evidence="13" type="ordered locus">MTR_1g009310</name>
</gene>
<protein>
    <submittedName>
        <fullName evidence="13">Adenine nucleotide alpha hydrolase-like domain kinase</fullName>
    </submittedName>
</protein>
<evidence type="ECO:0000256" key="3">
    <source>
        <dbReference type="ARBA" id="ARBA00022679"/>
    </source>
</evidence>
<dbReference type="PROSITE" id="PS50011">
    <property type="entry name" value="PROTEIN_KINASE_DOM"/>
    <property type="match status" value="1"/>
</dbReference>
<reference evidence="14" key="3">
    <citation type="submission" date="2015-04" db="UniProtKB">
        <authorList>
            <consortium name="EnsemblPlants"/>
        </authorList>
    </citation>
    <scope>IDENTIFICATION</scope>
    <source>
        <strain evidence="14">cv. Jemalong A17</strain>
    </source>
</reference>
<reference evidence="13 15" key="2">
    <citation type="journal article" date="2014" name="BMC Genomics">
        <title>An improved genome release (version Mt4.0) for the model legume Medicago truncatula.</title>
        <authorList>
            <person name="Tang H."/>
            <person name="Krishnakumar V."/>
            <person name="Bidwell S."/>
            <person name="Rosen B."/>
            <person name="Chan A."/>
            <person name="Zhou S."/>
            <person name="Gentzbittel L."/>
            <person name="Childs K.L."/>
            <person name="Yandell M."/>
            <person name="Gundlach H."/>
            <person name="Mayer K.F."/>
            <person name="Schwartz D.C."/>
            <person name="Town C.D."/>
        </authorList>
    </citation>
    <scope>GENOME REANNOTATION</scope>
    <source>
        <strain evidence="14 15">cv. Jemalong A17</strain>
    </source>
</reference>
<dbReference type="eggNOG" id="ENOG502QUM2">
    <property type="taxonomic scope" value="Eukaryota"/>
</dbReference>
<dbReference type="PaxDb" id="3880-AES58877"/>
<dbReference type="SUPFAM" id="SSF52402">
    <property type="entry name" value="Adenine nucleotide alpha hydrolases-like"/>
    <property type="match status" value="1"/>
</dbReference>
<comment type="catalytic activity">
    <reaction evidence="8">
        <text>L-threonyl-[protein] + ATP = O-phospho-L-threonyl-[protein] + ADP + H(+)</text>
        <dbReference type="Rhea" id="RHEA:46608"/>
        <dbReference type="Rhea" id="RHEA-COMP:11060"/>
        <dbReference type="Rhea" id="RHEA-COMP:11605"/>
        <dbReference type="ChEBI" id="CHEBI:15378"/>
        <dbReference type="ChEBI" id="CHEBI:30013"/>
        <dbReference type="ChEBI" id="CHEBI:30616"/>
        <dbReference type="ChEBI" id="CHEBI:61977"/>
        <dbReference type="ChEBI" id="CHEBI:456216"/>
        <dbReference type="EC" id="2.7.11.1"/>
    </reaction>
</comment>
<evidence type="ECO:0000256" key="8">
    <source>
        <dbReference type="ARBA" id="ARBA00047899"/>
    </source>
</evidence>
<dbReference type="PANTHER" id="PTHR45647">
    <property type="entry name" value="OS02G0152300 PROTEIN"/>
    <property type="match status" value="1"/>
</dbReference>
<dbReference type="Proteomes" id="UP000002051">
    <property type="component" value="Unassembled WGS sequence"/>
</dbReference>
<dbReference type="PANTHER" id="PTHR45647:SF135">
    <property type="entry name" value="ADENINE NUCLEOTIDE ALPHA HYDROLASE-LIKE DOMAIN KINASE"/>
    <property type="match status" value="1"/>
</dbReference>
<dbReference type="FunFam" id="1.10.510.10:FF:001023">
    <property type="entry name" value="Os07g0541700 protein"/>
    <property type="match status" value="1"/>
</dbReference>
<accession>G7I5N8</accession>
<evidence type="ECO:0000256" key="5">
    <source>
        <dbReference type="ARBA" id="ARBA00022777"/>
    </source>
</evidence>
<dbReference type="SMART" id="SM00220">
    <property type="entry name" value="S_TKc"/>
    <property type="match status" value="1"/>
</dbReference>
<dbReference type="Pfam" id="PF00069">
    <property type="entry name" value="Pkinase"/>
    <property type="match status" value="1"/>
</dbReference>
<evidence type="ECO:0000256" key="1">
    <source>
        <dbReference type="ARBA" id="ARBA00000900"/>
    </source>
</evidence>
<feature type="coiled-coil region" evidence="10">
    <location>
        <begin position="334"/>
        <end position="430"/>
    </location>
</feature>
<evidence type="ECO:0000256" key="10">
    <source>
        <dbReference type="SAM" id="Coils"/>
    </source>
</evidence>
<name>G7I5N8_MEDTR</name>
<dbReference type="AlphaFoldDB" id="G7I5N8"/>
<feature type="domain" description="Protein kinase" evidence="12">
    <location>
        <begin position="468"/>
        <end position="733"/>
    </location>
</feature>
<evidence type="ECO:0000256" key="2">
    <source>
        <dbReference type="ARBA" id="ARBA00022527"/>
    </source>
</evidence>
<evidence type="ECO:0000256" key="7">
    <source>
        <dbReference type="ARBA" id="ARBA00022840"/>
    </source>
</evidence>
<dbReference type="Gene3D" id="3.40.50.620">
    <property type="entry name" value="HUPs"/>
    <property type="match status" value="1"/>
</dbReference>
<evidence type="ECO:0000313" key="15">
    <source>
        <dbReference type="Proteomes" id="UP000002051"/>
    </source>
</evidence>
<dbReference type="GO" id="GO:0061630">
    <property type="term" value="F:ubiquitin protein ligase activity"/>
    <property type="evidence" value="ECO:0007669"/>
    <property type="project" value="UniProtKB-EC"/>
</dbReference>
<dbReference type="Gene3D" id="3.30.200.20">
    <property type="entry name" value="Phosphorylase Kinase, domain 1"/>
    <property type="match status" value="1"/>
</dbReference>
<keyword evidence="3" id="KW-0808">Transferase</keyword>
<dbReference type="GO" id="GO:0005524">
    <property type="term" value="F:ATP binding"/>
    <property type="evidence" value="ECO:0007669"/>
    <property type="project" value="UniProtKB-KW"/>
</dbReference>
<dbReference type="InterPro" id="IPR011009">
    <property type="entry name" value="Kinase-like_dom_sf"/>
</dbReference>
<keyword evidence="2" id="KW-0723">Serine/threonine-protein kinase</keyword>
<dbReference type="FunFam" id="3.30.200.20:FF:000162">
    <property type="entry name" value="Adenine nucleotide alpha hydrolase-like domain kinase"/>
    <property type="match status" value="1"/>
</dbReference>
<dbReference type="Gene3D" id="1.10.510.10">
    <property type="entry name" value="Transferase(Phosphotransferase) domain 1"/>
    <property type="match status" value="1"/>
</dbReference>